<dbReference type="PRINTS" id="PR00080">
    <property type="entry name" value="SDRFAMILY"/>
</dbReference>
<dbReference type="PROSITE" id="PS00061">
    <property type="entry name" value="ADH_SHORT"/>
    <property type="match status" value="1"/>
</dbReference>
<evidence type="ECO:0000313" key="4">
    <source>
        <dbReference type="Proteomes" id="UP000247099"/>
    </source>
</evidence>
<dbReference type="InParanoid" id="A0A317ZDW9"/>
<evidence type="ECO:0000256" key="2">
    <source>
        <dbReference type="ARBA" id="ARBA00023002"/>
    </source>
</evidence>
<name>A0A317ZDW9_9BACT</name>
<dbReference type="PRINTS" id="PR00081">
    <property type="entry name" value="GDHRDH"/>
</dbReference>
<dbReference type="Proteomes" id="UP000247099">
    <property type="component" value="Unassembled WGS sequence"/>
</dbReference>
<proteinExistence type="inferred from homology"/>
<comment type="similarity">
    <text evidence="1">Belongs to the short-chain dehydrogenases/reductases (SDR) family.</text>
</comment>
<dbReference type="FunFam" id="3.40.50.720:FF:000084">
    <property type="entry name" value="Short-chain dehydrogenase reductase"/>
    <property type="match status" value="1"/>
</dbReference>
<gene>
    <name evidence="3" type="ORF">DDZ13_12925</name>
</gene>
<evidence type="ECO:0000256" key="1">
    <source>
        <dbReference type="ARBA" id="ARBA00006484"/>
    </source>
</evidence>
<reference evidence="3 4" key="1">
    <citation type="submission" date="2018-05" db="EMBL/GenBank/DDBJ databases">
        <title>Coraliomargarita sinensis sp. nov., isolated from a marine solar saltern.</title>
        <authorList>
            <person name="Zhou L.Y."/>
        </authorList>
    </citation>
    <scope>NUCLEOTIDE SEQUENCE [LARGE SCALE GENOMIC DNA]</scope>
    <source>
        <strain evidence="3 4">WN38</strain>
    </source>
</reference>
<dbReference type="OrthoDB" id="9803333at2"/>
<evidence type="ECO:0000313" key="3">
    <source>
        <dbReference type="EMBL" id="PXA03320.1"/>
    </source>
</evidence>
<dbReference type="RefSeq" id="WP_110131876.1">
    <property type="nucleotide sequence ID" value="NZ_QHJQ01000010.1"/>
</dbReference>
<accession>A0A317ZDW9</accession>
<dbReference type="InterPro" id="IPR036291">
    <property type="entry name" value="NAD(P)-bd_dom_sf"/>
</dbReference>
<dbReference type="InterPro" id="IPR002347">
    <property type="entry name" value="SDR_fam"/>
</dbReference>
<dbReference type="PANTHER" id="PTHR43639:SF1">
    <property type="entry name" value="SHORT-CHAIN DEHYDROGENASE_REDUCTASE FAMILY PROTEIN"/>
    <property type="match status" value="1"/>
</dbReference>
<keyword evidence="2" id="KW-0560">Oxidoreductase</keyword>
<dbReference type="PANTHER" id="PTHR43639">
    <property type="entry name" value="OXIDOREDUCTASE, SHORT-CHAIN DEHYDROGENASE/REDUCTASE FAMILY (AFU_ORTHOLOGUE AFUA_5G02870)"/>
    <property type="match status" value="1"/>
</dbReference>
<dbReference type="Pfam" id="PF13561">
    <property type="entry name" value="adh_short_C2"/>
    <property type="match status" value="1"/>
</dbReference>
<dbReference type="GO" id="GO:0016491">
    <property type="term" value="F:oxidoreductase activity"/>
    <property type="evidence" value="ECO:0007669"/>
    <property type="project" value="UniProtKB-KW"/>
</dbReference>
<dbReference type="Gene3D" id="3.40.50.720">
    <property type="entry name" value="NAD(P)-binding Rossmann-like Domain"/>
    <property type="match status" value="1"/>
</dbReference>
<dbReference type="SUPFAM" id="SSF51735">
    <property type="entry name" value="NAD(P)-binding Rossmann-fold domains"/>
    <property type="match status" value="1"/>
</dbReference>
<protein>
    <submittedName>
        <fullName evidence="3">Oxidoreductase</fullName>
    </submittedName>
</protein>
<keyword evidence="4" id="KW-1185">Reference proteome</keyword>
<dbReference type="EMBL" id="QHJQ01000010">
    <property type="protein sequence ID" value="PXA03320.1"/>
    <property type="molecule type" value="Genomic_DNA"/>
</dbReference>
<dbReference type="AlphaFoldDB" id="A0A317ZDW9"/>
<dbReference type="CDD" id="cd05233">
    <property type="entry name" value="SDR_c"/>
    <property type="match status" value="1"/>
</dbReference>
<organism evidence="3 4">
    <name type="scientific">Coraliomargarita sinensis</name>
    <dbReference type="NCBI Taxonomy" id="2174842"/>
    <lineage>
        <taxon>Bacteria</taxon>
        <taxon>Pseudomonadati</taxon>
        <taxon>Verrucomicrobiota</taxon>
        <taxon>Opitutia</taxon>
        <taxon>Puniceicoccales</taxon>
        <taxon>Coraliomargaritaceae</taxon>
        <taxon>Coraliomargarita</taxon>
    </lineage>
</organism>
<dbReference type="InterPro" id="IPR020904">
    <property type="entry name" value="Sc_DH/Rdtase_CS"/>
</dbReference>
<sequence>MMLAIDLKNQRCVVTGVTSGIGAAIARVLAQAGCHVAGCGRSPGDSAGARKFIESVEAQGRKAVYLTADLSDKRAPNRFIEEASEALGGIDLLVSNAGRNVFEGAKDCSEDAWEECMNLDLASHWRLAQAARPHLARAEPGVILIIGSNHAWSSIPGCFPYNVAKAGLLGLVQSLAIEWGPEIRTVGIAPGFIDTAGNQTWFDSFPDSAAERARTEAMHPVGRIGTVDEIGQLCAYLASPMAGFISGTTLCVDGGRSALMQDG</sequence>
<comment type="caution">
    <text evidence="3">The sequence shown here is derived from an EMBL/GenBank/DDBJ whole genome shotgun (WGS) entry which is preliminary data.</text>
</comment>